<dbReference type="Proteomes" id="UP000814128">
    <property type="component" value="Unassembled WGS sequence"/>
</dbReference>
<comment type="caution">
    <text evidence="1">The sequence shown here is derived from an EMBL/GenBank/DDBJ whole genome shotgun (WGS) entry which is preliminary data.</text>
</comment>
<organism evidence="1 2">
    <name type="scientific">Vararia minispora EC-137</name>
    <dbReference type="NCBI Taxonomy" id="1314806"/>
    <lineage>
        <taxon>Eukaryota</taxon>
        <taxon>Fungi</taxon>
        <taxon>Dikarya</taxon>
        <taxon>Basidiomycota</taxon>
        <taxon>Agaricomycotina</taxon>
        <taxon>Agaricomycetes</taxon>
        <taxon>Russulales</taxon>
        <taxon>Lachnocladiaceae</taxon>
        <taxon>Vararia</taxon>
    </lineage>
</organism>
<reference evidence="1" key="2">
    <citation type="journal article" date="2022" name="New Phytol.">
        <title>Evolutionary transition to the ectomycorrhizal habit in the genomes of a hyperdiverse lineage of mushroom-forming fungi.</title>
        <authorList>
            <person name="Looney B."/>
            <person name="Miyauchi S."/>
            <person name="Morin E."/>
            <person name="Drula E."/>
            <person name="Courty P.E."/>
            <person name="Kohler A."/>
            <person name="Kuo A."/>
            <person name="LaButti K."/>
            <person name="Pangilinan J."/>
            <person name="Lipzen A."/>
            <person name="Riley R."/>
            <person name="Andreopoulos W."/>
            <person name="He G."/>
            <person name="Johnson J."/>
            <person name="Nolan M."/>
            <person name="Tritt A."/>
            <person name="Barry K.W."/>
            <person name="Grigoriev I.V."/>
            <person name="Nagy L.G."/>
            <person name="Hibbett D."/>
            <person name="Henrissat B."/>
            <person name="Matheny P.B."/>
            <person name="Labbe J."/>
            <person name="Martin F.M."/>
        </authorList>
    </citation>
    <scope>NUCLEOTIDE SEQUENCE</scope>
    <source>
        <strain evidence="1">EC-137</strain>
    </source>
</reference>
<gene>
    <name evidence="1" type="ORF">K488DRAFT_71338</name>
</gene>
<name>A0ACB8QIS2_9AGAM</name>
<evidence type="ECO:0000313" key="2">
    <source>
        <dbReference type="Proteomes" id="UP000814128"/>
    </source>
</evidence>
<reference evidence="1" key="1">
    <citation type="submission" date="2021-02" db="EMBL/GenBank/DDBJ databases">
        <authorList>
            <consortium name="DOE Joint Genome Institute"/>
            <person name="Ahrendt S."/>
            <person name="Looney B.P."/>
            <person name="Miyauchi S."/>
            <person name="Morin E."/>
            <person name="Drula E."/>
            <person name="Courty P.E."/>
            <person name="Chicoki N."/>
            <person name="Fauchery L."/>
            <person name="Kohler A."/>
            <person name="Kuo A."/>
            <person name="Labutti K."/>
            <person name="Pangilinan J."/>
            <person name="Lipzen A."/>
            <person name="Riley R."/>
            <person name="Andreopoulos W."/>
            <person name="He G."/>
            <person name="Johnson J."/>
            <person name="Barry K.W."/>
            <person name="Grigoriev I.V."/>
            <person name="Nagy L."/>
            <person name="Hibbett D."/>
            <person name="Henrissat B."/>
            <person name="Matheny P.B."/>
            <person name="Labbe J."/>
            <person name="Martin F."/>
        </authorList>
    </citation>
    <scope>NUCLEOTIDE SEQUENCE</scope>
    <source>
        <strain evidence="1">EC-137</strain>
    </source>
</reference>
<dbReference type="EMBL" id="MU273577">
    <property type="protein sequence ID" value="KAI0031510.1"/>
    <property type="molecule type" value="Genomic_DNA"/>
</dbReference>
<accession>A0ACB8QIS2</accession>
<sequence>MAYAASVNPPRRAKRPRIDDLPAIAPAPASAPIPDASTVSHQDRTFVSDDDDEEEQALDDDDAVPPPKRRGRKPSTLSRAARESMRRQNHSRIEKARRTKINDALATLRQLVPAGDGDDDDYEHKKKGKQEKEFKLEVLERTVVYVQELQKRVRELEAVTAGPDPGASHKRKRDNDLDLTSEDRHSRTQSPVYLPPPPVAAVVSRRTSVSISPAARASDAASSQPSPLLLPSASSSSSPARPRLPSISAWLPAGIQPPSPSILPDRERMRIGAFQPQRSPLPTPPTSGSLGPVSGPSIPPALALELPASAVSPPWTPDDESAASLLLQIRGTSPRQPRVQTPASLLGMRVPKT</sequence>
<protein>
    <submittedName>
        <fullName evidence="1">Uncharacterized protein</fullName>
    </submittedName>
</protein>
<proteinExistence type="predicted"/>
<keyword evidence="2" id="KW-1185">Reference proteome</keyword>
<evidence type="ECO:0000313" key="1">
    <source>
        <dbReference type="EMBL" id="KAI0031510.1"/>
    </source>
</evidence>